<feature type="region of interest" description="Disordered" evidence="1">
    <location>
        <begin position="1"/>
        <end position="34"/>
    </location>
</feature>
<reference evidence="2 3" key="1">
    <citation type="journal article" date="2015" name="Proc. Natl. Acad. Sci. U.S.A.">
        <title>The resurrection genome of Boea hygrometrica: A blueprint for survival of dehydration.</title>
        <authorList>
            <person name="Xiao L."/>
            <person name="Yang G."/>
            <person name="Zhang L."/>
            <person name="Yang X."/>
            <person name="Zhao S."/>
            <person name="Ji Z."/>
            <person name="Zhou Q."/>
            <person name="Hu M."/>
            <person name="Wang Y."/>
            <person name="Chen M."/>
            <person name="Xu Y."/>
            <person name="Jin H."/>
            <person name="Xiao X."/>
            <person name="Hu G."/>
            <person name="Bao F."/>
            <person name="Hu Y."/>
            <person name="Wan P."/>
            <person name="Li L."/>
            <person name="Deng X."/>
            <person name="Kuang T."/>
            <person name="Xiang C."/>
            <person name="Zhu J.K."/>
            <person name="Oliver M.J."/>
            <person name="He Y."/>
        </authorList>
    </citation>
    <scope>NUCLEOTIDE SEQUENCE [LARGE SCALE GENOMIC DNA]</scope>
    <source>
        <strain evidence="3">cv. XS01</strain>
    </source>
</reference>
<organism evidence="2 3">
    <name type="scientific">Dorcoceras hygrometricum</name>
    <dbReference type="NCBI Taxonomy" id="472368"/>
    <lineage>
        <taxon>Eukaryota</taxon>
        <taxon>Viridiplantae</taxon>
        <taxon>Streptophyta</taxon>
        <taxon>Embryophyta</taxon>
        <taxon>Tracheophyta</taxon>
        <taxon>Spermatophyta</taxon>
        <taxon>Magnoliopsida</taxon>
        <taxon>eudicotyledons</taxon>
        <taxon>Gunneridae</taxon>
        <taxon>Pentapetalae</taxon>
        <taxon>asterids</taxon>
        <taxon>lamiids</taxon>
        <taxon>Lamiales</taxon>
        <taxon>Gesneriaceae</taxon>
        <taxon>Didymocarpoideae</taxon>
        <taxon>Trichosporeae</taxon>
        <taxon>Loxocarpinae</taxon>
        <taxon>Dorcoceras</taxon>
    </lineage>
</organism>
<dbReference type="Proteomes" id="UP000250235">
    <property type="component" value="Unassembled WGS sequence"/>
</dbReference>
<gene>
    <name evidence="2" type="ORF">F511_06167</name>
</gene>
<evidence type="ECO:0000256" key="1">
    <source>
        <dbReference type="SAM" id="MobiDB-lite"/>
    </source>
</evidence>
<protein>
    <submittedName>
        <fullName evidence="2">Uncharacterized protein</fullName>
    </submittedName>
</protein>
<evidence type="ECO:0000313" key="2">
    <source>
        <dbReference type="EMBL" id="KZV46925.1"/>
    </source>
</evidence>
<name>A0A2Z7CKW1_9LAMI</name>
<evidence type="ECO:0000313" key="3">
    <source>
        <dbReference type="Proteomes" id="UP000250235"/>
    </source>
</evidence>
<keyword evidence="3" id="KW-1185">Reference proteome</keyword>
<proteinExistence type="predicted"/>
<dbReference type="EMBL" id="KQ995351">
    <property type="protein sequence ID" value="KZV46925.1"/>
    <property type="molecule type" value="Genomic_DNA"/>
</dbReference>
<accession>A0A2Z7CKW1</accession>
<sequence length="100" mass="11390">MCDASHNHLGIRGSSSQLEAPTYDTKIGRSPEDALLDRDLPEASLPFRECFPMTMSRRDEESCRYVSPYADEYRLDIKEKHSQSTSARRSELPDVVVLAR</sequence>
<dbReference type="AlphaFoldDB" id="A0A2Z7CKW1"/>